<dbReference type="PROSITE" id="PS50110">
    <property type="entry name" value="RESPONSE_REGULATORY"/>
    <property type="match status" value="1"/>
</dbReference>
<evidence type="ECO:0000256" key="1">
    <source>
        <dbReference type="ARBA" id="ARBA00022490"/>
    </source>
</evidence>
<organism evidence="8">
    <name type="scientific">marine metagenome</name>
    <dbReference type="NCBI Taxonomy" id="408172"/>
    <lineage>
        <taxon>unclassified sequences</taxon>
        <taxon>metagenomes</taxon>
        <taxon>ecological metagenomes</taxon>
    </lineage>
</organism>
<reference evidence="8" key="1">
    <citation type="submission" date="2018-05" db="EMBL/GenBank/DDBJ databases">
        <authorList>
            <person name="Lanie J.A."/>
            <person name="Ng W.-L."/>
            <person name="Kazmierczak K.M."/>
            <person name="Andrzejewski T.M."/>
            <person name="Davidsen T.M."/>
            <person name="Wayne K.J."/>
            <person name="Tettelin H."/>
            <person name="Glass J.I."/>
            <person name="Rusch D."/>
            <person name="Podicherti R."/>
            <person name="Tsui H.-C.T."/>
            <person name="Winkler M.E."/>
        </authorList>
    </citation>
    <scope>NUCLEOTIDE SEQUENCE</scope>
</reference>
<dbReference type="GO" id="GO:0008984">
    <property type="term" value="F:protein-glutamate methylesterase activity"/>
    <property type="evidence" value="ECO:0007669"/>
    <property type="project" value="UniProtKB-EC"/>
</dbReference>
<evidence type="ECO:0000313" key="8">
    <source>
        <dbReference type="EMBL" id="SVA08958.1"/>
    </source>
</evidence>
<evidence type="ECO:0000256" key="5">
    <source>
        <dbReference type="ARBA" id="ARBA00048267"/>
    </source>
</evidence>
<dbReference type="CDD" id="cd16432">
    <property type="entry name" value="CheB_Rec"/>
    <property type="match status" value="1"/>
</dbReference>
<keyword evidence="3" id="KW-0378">Hydrolase</keyword>
<dbReference type="AlphaFoldDB" id="A0A381T061"/>
<dbReference type="InterPro" id="IPR035909">
    <property type="entry name" value="CheB_C"/>
</dbReference>
<evidence type="ECO:0000256" key="3">
    <source>
        <dbReference type="ARBA" id="ARBA00022801"/>
    </source>
</evidence>
<dbReference type="NCBIfam" id="NF009206">
    <property type="entry name" value="PRK12555.1"/>
    <property type="match status" value="1"/>
</dbReference>
<dbReference type="InterPro" id="IPR001789">
    <property type="entry name" value="Sig_transdc_resp-reg_receiver"/>
</dbReference>
<dbReference type="InterPro" id="IPR000673">
    <property type="entry name" value="Sig_transdc_resp-reg_Me-estase"/>
</dbReference>
<dbReference type="HAMAP" id="MF_00099">
    <property type="entry name" value="CheB_chemtxs"/>
    <property type="match status" value="1"/>
</dbReference>
<dbReference type="NCBIfam" id="NF001965">
    <property type="entry name" value="PRK00742.1"/>
    <property type="match status" value="1"/>
</dbReference>
<dbReference type="SUPFAM" id="SSF52172">
    <property type="entry name" value="CheY-like"/>
    <property type="match status" value="1"/>
</dbReference>
<dbReference type="GO" id="GO:0000156">
    <property type="term" value="F:phosphorelay response regulator activity"/>
    <property type="evidence" value="ECO:0007669"/>
    <property type="project" value="InterPro"/>
</dbReference>
<dbReference type="EMBL" id="UINC01003752">
    <property type="protein sequence ID" value="SVA08958.1"/>
    <property type="molecule type" value="Genomic_DNA"/>
</dbReference>
<dbReference type="InterPro" id="IPR008248">
    <property type="entry name" value="CheB-like"/>
</dbReference>
<feature type="domain" description="Response regulatory" evidence="6">
    <location>
        <begin position="1"/>
        <end position="109"/>
    </location>
</feature>
<dbReference type="PROSITE" id="PS50122">
    <property type="entry name" value="CHEB"/>
    <property type="match status" value="1"/>
</dbReference>
<dbReference type="Gene3D" id="3.40.50.180">
    <property type="entry name" value="Methylesterase CheB, C-terminal domain"/>
    <property type="match status" value="1"/>
</dbReference>
<name>A0A381T061_9ZZZZ</name>
<evidence type="ECO:0000256" key="4">
    <source>
        <dbReference type="ARBA" id="ARBA00039140"/>
    </source>
</evidence>
<sequence>VVRQTLKEIYSSDPELEVVGTAPDALIALKKLGELKPDVLSLDVQMPRMDGLTFLERLMKSNPMPVVMVSALTTKGSQEALRSLELGAVDIVEKPKLDVREGLEEISIQICDKIKAAAQARLKTAHQRYLTPQKKLSADAILPARSSVSKNKGQESLIAIGASTGGTVALRELLTPLPADMPGIVVVQHMPKAFTKSFSESLDKDCRLNVLEAGEGEKVERGKVLVSPGDQHMMLKLDGNGYSVTMNNGELVNRHRPSVDVLFRSVANLAGSNSIGVILTGMGDDGAKGLVEIHEAGSHTLAQDEESCVVYGMPRKAVENGAVDEVLNLEEISKRLIELS</sequence>
<dbReference type="Pfam" id="PF01339">
    <property type="entry name" value="CheB_methylest"/>
    <property type="match status" value="1"/>
</dbReference>
<dbReference type="PANTHER" id="PTHR42872:SF6">
    <property type="entry name" value="PROTEIN-GLUTAMATE METHYLESTERASE_PROTEIN-GLUTAMINE GLUTAMINASE"/>
    <property type="match status" value="1"/>
</dbReference>
<dbReference type="PANTHER" id="PTHR42872">
    <property type="entry name" value="PROTEIN-GLUTAMATE METHYLESTERASE/PROTEIN-GLUTAMINE GLUTAMINASE"/>
    <property type="match status" value="1"/>
</dbReference>
<feature type="domain" description="CheB-type methylesterase" evidence="7">
    <location>
        <begin position="143"/>
        <end position="340"/>
    </location>
</feature>
<dbReference type="GO" id="GO:0005737">
    <property type="term" value="C:cytoplasm"/>
    <property type="evidence" value="ECO:0007669"/>
    <property type="project" value="InterPro"/>
</dbReference>
<gene>
    <name evidence="8" type="ORF">METZ01_LOCUS61812</name>
</gene>
<proteinExistence type="inferred from homology"/>
<dbReference type="SMART" id="SM00448">
    <property type="entry name" value="REC"/>
    <property type="match status" value="1"/>
</dbReference>
<comment type="catalytic activity">
    <reaction evidence="5">
        <text>[protein]-L-glutamate 5-O-methyl ester + H2O = L-glutamyl-[protein] + methanol + H(+)</text>
        <dbReference type="Rhea" id="RHEA:23236"/>
        <dbReference type="Rhea" id="RHEA-COMP:10208"/>
        <dbReference type="Rhea" id="RHEA-COMP:10311"/>
        <dbReference type="ChEBI" id="CHEBI:15377"/>
        <dbReference type="ChEBI" id="CHEBI:15378"/>
        <dbReference type="ChEBI" id="CHEBI:17790"/>
        <dbReference type="ChEBI" id="CHEBI:29973"/>
        <dbReference type="ChEBI" id="CHEBI:82795"/>
        <dbReference type="EC" id="3.1.1.61"/>
    </reaction>
</comment>
<dbReference type="GO" id="GO:0006935">
    <property type="term" value="P:chemotaxis"/>
    <property type="evidence" value="ECO:0007669"/>
    <property type="project" value="UniProtKB-KW"/>
</dbReference>
<keyword evidence="2" id="KW-0145">Chemotaxis</keyword>
<dbReference type="Pfam" id="PF00072">
    <property type="entry name" value="Response_reg"/>
    <property type="match status" value="1"/>
</dbReference>
<evidence type="ECO:0000259" key="7">
    <source>
        <dbReference type="PROSITE" id="PS50122"/>
    </source>
</evidence>
<dbReference type="CDD" id="cd17541">
    <property type="entry name" value="REC_CheB-like"/>
    <property type="match status" value="1"/>
</dbReference>
<dbReference type="PIRSF" id="PIRSF000876">
    <property type="entry name" value="RR_chemtxs_CheB"/>
    <property type="match status" value="1"/>
</dbReference>
<dbReference type="Gene3D" id="3.40.50.2300">
    <property type="match status" value="1"/>
</dbReference>
<protein>
    <recommendedName>
        <fullName evidence="4">protein-glutamate methylesterase</fullName>
        <ecNumber evidence="4">3.1.1.61</ecNumber>
    </recommendedName>
</protein>
<dbReference type="SUPFAM" id="SSF52738">
    <property type="entry name" value="Methylesterase CheB, C-terminal domain"/>
    <property type="match status" value="1"/>
</dbReference>
<keyword evidence="1" id="KW-0963">Cytoplasm</keyword>
<evidence type="ECO:0000256" key="2">
    <source>
        <dbReference type="ARBA" id="ARBA00022500"/>
    </source>
</evidence>
<evidence type="ECO:0000259" key="6">
    <source>
        <dbReference type="PROSITE" id="PS50110"/>
    </source>
</evidence>
<dbReference type="EC" id="3.1.1.61" evidence="4"/>
<accession>A0A381T061</accession>
<feature type="non-terminal residue" evidence="8">
    <location>
        <position position="1"/>
    </location>
</feature>
<dbReference type="InterPro" id="IPR011006">
    <property type="entry name" value="CheY-like_superfamily"/>
</dbReference>